<keyword evidence="2" id="KW-1185">Reference proteome</keyword>
<accession>A0A179G804</accession>
<dbReference type="AlphaFoldDB" id="A0A179G804"/>
<evidence type="ECO:0000313" key="1">
    <source>
        <dbReference type="EMBL" id="OAQ73932.1"/>
    </source>
</evidence>
<protein>
    <submittedName>
        <fullName evidence="1">Uncharacterized protein</fullName>
    </submittedName>
</protein>
<dbReference type="KEGG" id="pchm:VFPPC_15387"/>
<dbReference type="EMBL" id="LSBJ02000001">
    <property type="protein sequence ID" value="OAQ73932.1"/>
    <property type="molecule type" value="Genomic_DNA"/>
</dbReference>
<reference evidence="1 2" key="1">
    <citation type="journal article" date="2016" name="PLoS Pathog.">
        <title>Biosynthesis of antibiotic leucinostatins in bio-control fungus Purpureocillium lilacinum and their inhibition on phytophthora revealed by genome mining.</title>
        <authorList>
            <person name="Wang G."/>
            <person name="Liu Z."/>
            <person name="Lin R."/>
            <person name="Li E."/>
            <person name="Mao Z."/>
            <person name="Ling J."/>
            <person name="Yang Y."/>
            <person name="Yin W.B."/>
            <person name="Xie B."/>
        </authorList>
    </citation>
    <scope>NUCLEOTIDE SEQUENCE [LARGE SCALE GENOMIC DNA]</scope>
    <source>
        <strain evidence="1">170</strain>
    </source>
</reference>
<sequence length="111" mass="12081">MSEESRTGSLFSNMPGGTLHIMPKGSQLRLLSSSRRFRGVGGVPGAARYIMRGLLPSMHRSHIACSSKTKVTDPFLTSPHNTLLLASQCLNIRRVLDIASRRGELSSIPYG</sequence>
<dbReference type="GeneID" id="28857134"/>
<dbReference type="RefSeq" id="XP_018150015.1">
    <property type="nucleotide sequence ID" value="XM_018293140.1"/>
</dbReference>
<name>A0A179G804_METCM</name>
<gene>
    <name evidence="1" type="ORF">VFPPC_15387</name>
</gene>
<dbReference type="Proteomes" id="UP000078397">
    <property type="component" value="Unassembled WGS sequence"/>
</dbReference>
<proteinExistence type="predicted"/>
<comment type="caution">
    <text evidence="1">The sequence shown here is derived from an EMBL/GenBank/DDBJ whole genome shotgun (WGS) entry which is preliminary data.</text>
</comment>
<evidence type="ECO:0000313" key="2">
    <source>
        <dbReference type="Proteomes" id="UP000078397"/>
    </source>
</evidence>
<organism evidence="1 2">
    <name type="scientific">Pochonia chlamydosporia 170</name>
    <dbReference type="NCBI Taxonomy" id="1380566"/>
    <lineage>
        <taxon>Eukaryota</taxon>
        <taxon>Fungi</taxon>
        <taxon>Dikarya</taxon>
        <taxon>Ascomycota</taxon>
        <taxon>Pezizomycotina</taxon>
        <taxon>Sordariomycetes</taxon>
        <taxon>Hypocreomycetidae</taxon>
        <taxon>Hypocreales</taxon>
        <taxon>Clavicipitaceae</taxon>
        <taxon>Pochonia</taxon>
    </lineage>
</organism>